<protein>
    <submittedName>
        <fullName evidence="2">Secretory immunoglobulin A-binding protein EsiB-like</fullName>
    </submittedName>
</protein>
<sequence length="85" mass="9190">MCYENGWGTAADLQQAAELYSKAANDGHIAATHSLGYFYEHGLGGLMANKSFAEELYKMAADLGDISAQLDLERLQAFEAIASDK</sequence>
<name>A0ABM1F7I1_PRICU</name>
<dbReference type="SMART" id="SM00671">
    <property type="entry name" value="SEL1"/>
    <property type="match status" value="2"/>
</dbReference>
<dbReference type="SUPFAM" id="SSF81901">
    <property type="entry name" value="HCP-like"/>
    <property type="match status" value="1"/>
</dbReference>
<dbReference type="PANTHER" id="PTHR45011:SF1">
    <property type="entry name" value="DAP3-BINDING CELL DEATH ENHANCER 1"/>
    <property type="match status" value="1"/>
</dbReference>
<evidence type="ECO:0000313" key="1">
    <source>
        <dbReference type="Proteomes" id="UP000695022"/>
    </source>
</evidence>
<dbReference type="InterPro" id="IPR011990">
    <property type="entry name" value="TPR-like_helical_dom_sf"/>
</dbReference>
<reference evidence="2" key="1">
    <citation type="submission" date="2025-08" db="UniProtKB">
        <authorList>
            <consortium name="RefSeq"/>
        </authorList>
    </citation>
    <scope>IDENTIFICATION</scope>
</reference>
<dbReference type="Pfam" id="PF08238">
    <property type="entry name" value="Sel1"/>
    <property type="match status" value="2"/>
</dbReference>
<proteinExistence type="predicted"/>
<dbReference type="Gene3D" id="1.25.40.10">
    <property type="entry name" value="Tetratricopeptide repeat domain"/>
    <property type="match status" value="1"/>
</dbReference>
<keyword evidence="1" id="KW-1185">Reference proteome</keyword>
<dbReference type="RefSeq" id="XP_014680402.1">
    <property type="nucleotide sequence ID" value="XM_014824916.1"/>
</dbReference>
<accession>A0ABM1F7I1</accession>
<dbReference type="PANTHER" id="PTHR45011">
    <property type="entry name" value="DAP3-BINDING CELL DEATH ENHANCER 1"/>
    <property type="match status" value="1"/>
</dbReference>
<gene>
    <name evidence="2" type="primary">LOC106820397</name>
</gene>
<dbReference type="InterPro" id="IPR052748">
    <property type="entry name" value="ISR_Activator"/>
</dbReference>
<organism evidence="1 2">
    <name type="scientific">Priapulus caudatus</name>
    <name type="common">Priapulid worm</name>
    <dbReference type="NCBI Taxonomy" id="37621"/>
    <lineage>
        <taxon>Eukaryota</taxon>
        <taxon>Metazoa</taxon>
        <taxon>Ecdysozoa</taxon>
        <taxon>Scalidophora</taxon>
        <taxon>Priapulida</taxon>
        <taxon>Priapulimorpha</taxon>
        <taxon>Priapulimorphida</taxon>
        <taxon>Priapulidae</taxon>
        <taxon>Priapulus</taxon>
    </lineage>
</organism>
<dbReference type="InterPro" id="IPR006597">
    <property type="entry name" value="Sel1-like"/>
</dbReference>
<dbReference type="GeneID" id="106820397"/>
<evidence type="ECO:0000313" key="2">
    <source>
        <dbReference type="RefSeq" id="XP_014680402.1"/>
    </source>
</evidence>
<dbReference type="Proteomes" id="UP000695022">
    <property type="component" value="Unplaced"/>
</dbReference>
<feature type="non-terminal residue" evidence="2">
    <location>
        <position position="85"/>
    </location>
</feature>